<reference evidence="9 10" key="1">
    <citation type="submission" date="2014-04" db="EMBL/GenBank/DDBJ databases">
        <title>Evolutionary Origins and Diversification of the Mycorrhizal Mutualists.</title>
        <authorList>
            <consortium name="DOE Joint Genome Institute"/>
            <consortium name="Mycorrhizal Genomics Consortium"/>
            <person name="Kohler A."/>
            <person name="Kuo A."/>
            <person name="Nagy L.G."/>
            <person name="Floudas D."/>
            <person name="Copeland A."/>
            <person name="Barry K.W."/>
            <person name="Cichocki N."/>
            <person name="Veneault-Fourrey C."/>
            <person name="LaButti K."/>
            <person name="Lindquist E.A."/>
            <person name="Lipzen A."/>
            <person name="Lundell T."/>
            <person name="Morin E."/>
            <person name="Murat C."/>
            <person name="Riley R."/>
            <person name="Ohm R."/>
            <person name="Sun H."/>
            <person name="Tunlid A."/>
            <person name="Henrissat B."/>
            <person name="Grigoriev I.V."/>
            <person name="Hibbett D.S."/>
            <person name="Martin F."/>
        </authorList>
    </citation>
    <scope>NUCLEOTIDE SEQUENCE [LARGE SCALE GENOMIC DNA]</scope>
    <source>
        <strain evidence="9 10">Koide BX008</strain>
    </source>
</reference>
<dbReference type="OrthoDB" id="932129at2759"/>
<comment type="catalytic activity">
    <reaction evidence="6">
        <text>alpha-D-glucose 1-phosphate + UTP + H(+) = UDP-alpha-D-glucose + diphosphate</text>
        <dbReference type="Rhea" id="RHEA:19889"/>
        <dbReference type="ChEBI" id="CHEBI:15378"/>
        <dbReference type="ChEBI" id="CHEBI:33019"/>
        <dbReference type="ChEBI" id="CHEBI:46398"/>
        <dbReference type="ChEBI" id="CHEBI:58601"/>
        <dbReference type="ChEBI" id="CHEBI:58885"/>
        <dbReference type="EC" id="2.7.7.9"/>
    </reaction>
</comment>
<feature type="compositionally biased region" description="Polar residues" evidence="8">
    <location>
        <begin position="194"/>
        <end position="210"/>
    </location>
</feature>
<protein>
    <recommendedName>
        <fullName evidence="3 6">UTP--glucose-1-phosphate uridylyltransferase</fullName>
        <ecNumber evidence="3 6">2.7.7.9</ecNumber>
    </recommendedName>
</protein>
<dbReference type="EC" id="2.7.7.9" evidence="3 6"/>
<comment type="similarity">
    <text evidence="2 6">Belongs to the UDPGP type 1 family.</text>
</comment>
<evidence type="ECO:0000313" key="10">
    <source>
        <dbReference type="Proteomes" id="UP000054549"/>
    </source>
</evidence>
<dbReference type="InterPro" id="IPR016267">
    <property type="entry name" value="UDPGP_trans"/>
</dbReference>
<organism evidence="9 10">
    <name type="scientific">Amanita muscaria (strain Koide BX008)</name>
    <dbReference type="NCBI Taxonomy" id="946122"/>
    <lineage>
        <taxon>Eukaryota</taxon>
        <taxon>Fungi</taxon>
        <taxon>Dikarya</taxon>
        <taxon>Basidiomycota</taxon>
        <taxon>Agaricomycotina</taxon>
        <taxon>Agaricomycetes</taxon>
        <taxon>Agaricomycetidae</taxon>
        <taxon>Agaricales</taxon>
        <taxon>Pluteineae</taxon>
        <taxon>Amanitaceae</taxon>
        <taxon>Amanita</taxon>
    </lineage>
</organism>
<dbReference type="Proteomes" id="UP000054549">
    <property type="component" value="Unassembled WGS sequence"/>
</dbReference>
<feature type="binding site" evidence="7">
    <location>
        <position position="216"/>
    </location>
    <ligand>
        <name>substrate</name>
    </ligand>
</feature>
<keyword evidence="4 6" id="KW-0808">Transferase</keyword>
<accession>A0A0C2XIM4</accession>
<dbReference type="GO" id="GO:0003983">
    <property type="term" value="F:UTP:glucose-1-phosphate uridylyltransferase activity"/>
    <property type="evidence" value="ECO:0007669"/>
    <property type="project" value="UniProtKB-EC"/>
</dbReference>
<dbReference type="AlphaFoldDB" id="A0A0C2XIM4"/>
<keyword evidence="10" id="KW-1185">Reference proteome</keyword>
<dbReference type="Gene3D" id="3.90.550.10">
    <property type="entry name" value="Spore Coat Polysaccharide Biosynthesis Protein SpsA, Chain A"/>
    <property type="match status" value="1"/>
</dbReference>
<evidence type="ECO:0000256" key="7">
    <source>
        <dbReference type="PIRSR" id="PIRSR000806-1"/>
    </source>
</evidence>
<dbReference type="PANTHER" id="PTHR43511">
    <property type="match status" value="1"/>
</dbReference>
<dbReference type="InParanoid" id="A0A0C2XIM4"/>
<keyword evidence="5 6" id="KW-0548">Nucleotidyltransferase</keyword>
<dbReference type="SUPFAM" id="SSF53448">
    <property type="entry name" value="Nucleotide-diphospho-sugar transferases"/>
    <property type="match status" value="1"/>
</dbReference>
<comment type="function">
    <text evidence="1">Plays a central role as a glucosyl donor in cellular metabolic pathways.</text>
</comment>
<dbReference type="Pfam" id="PF01704">
    <property type="entry name" value="UDPGP"/>
    <property type="match status" value="1"/>
</dbReference>
<dbReference type="Gene3D" id="2.160.10.10">
    <property type="entry name" value="Hexapeptide repeat proteins"/>
    <property type="match status" value="1"/>
</dbReference>
<dbReference type="STRING" id="946122.A0A0C2XIM4"/>
<dbReference type="PIRSF" id="PIRSF000806">
    <property type="entry name" value="UDPGP"/>
    <property type="match status" value="1"/>
</dbReference>
<evidence type="ECO:0000256" key="4">
    <source>
        <dbReference type="ARBA" id="ARBA00022679"/>
    </source>
</evidence>
<evidence type="ECO:0000313" key="9">
    <source>
        <dbReference type="EMBL" id="KIL68833.1"/>
    </source>
</evidence>
<proteinExistence type="inferred from homology"/>
<name>A0A0C2XIM4_AMAMK</name>
<dbReference type="HOGENOM" id="CLU_023632_3_0_1"/>
<evidence type="ECO:0000256" key="2">
    <source>
        <dbReference type="ARBA" id="ARBA00010401"/>
    </source>
</evidence>
<evidence type="ECO:0000256" key="6">
    <source>
        <dbReference type="PIRNR" id="PIRNR000806"/>
    </source>
</evidence>
<dbReference type="EMBL" id="KN818227">
    <property type="protein sequence ID" value="KIL68833.1"/>
    <property type="molecule type" value="Genomic_DNA"/>
</dbReference>
<evidence type="ECO:0000256" key="3">
    <source>
        <dbReference type="ARBA" id="ARBA00012415"/>
    </source>
</evidence>
<gene>
    <name evidence="9" type="ORF">M378DRAFT_21754</name>
</gene>
<dbReference type="InterPro" id="IPR002618">
    <property type="entry name" value="UDPGP_fam"/>
</dbReference>
<dbReference type="GO" id="GO:0006011">
    <property type="term" value="P:UDP-alpha-D-glucose metabolic process"/>
    <property type="evidence" value="ECO:0007669"/>
    <property type="project" value="UniProtKB-UniRule"/>
</dbReference>
<sequence length="512" mass="57154">MMLFEFPTLWFRRLVKQSQLKTSSKVQGPERGELTKLFADVSGSTSRKTLAAELQSFIGLHSRYSTHIAEHRIIKWENVGPPTADSVTSYNVLPQSVDASMALNQLAIVKLDGLGQQSMGSSEATSNLEVKNGVTCLDLTVQQIDSLNSTYNADVLLIILSSYLTHDSILSSVKKYTDTRVNVTALHQSRYPSVPSLSSTRVQNSKSKSTVYPPGHGDLYESLHRSGLLDQLLSQGKRYLFVSNSNNLGSTFVVHDLDVAYLLIQSRMDLTVLQHIVDKKIEFAMEVTNTSDIDPEGGIVLEYDGKIRLLERAQVPSDQLDKFKSLRKFGTFNTNNLWIYLPALKQVMDSGGLNLDIIAKTKVSEDGQSMIQLETAAGAAISHFKNVRIIKVPQSRFLPVKRPSDLLIVRSNLYHIQDAQLVMNEQILFRPPTIKLSEHFRTVPELERRFATVPDLLELDQLTISGDVYLGRKVKLRGTIIIIADEGQRLEIPSDSDLENRLISGNLTVTDL</sequence>
<evidence type="ECO:0000256" key="5">
    <source>
        <dbReference type="ARBA" id="ARBA00022695"/>
    </source>
</evidence>
<evidence type="ECO:0000256" key="1">
    <source>
        <dbReference type="ARBA" id="ARBA00003449"/>
    </source>
</evidence>
<dbReference type="InterPro" id="IPR029044">
    <property type="entry name" value="Nucleotide-diphossugar_trans"/>
</dbReference>
<dbReference type="FunFam" id="2.160.10.10:FF:000001">
    <property type="entry name" value="UTP--glucose-1-phosphate uridylyltransferase"/>
    <property type="match status" value="1"/>
</dbReference>
<feature type="region of interest" description="Disordered" evidence="8">
    <location>
        <begin position="194"/>
        <end position="214"/>
    </location>
</feature>
<evidence type="ECO:0000256" key="8">
    <source>
        <dbReference type="SAM" id="MobiDB-lite"/>
    </source>
</evidence>